<gene>
    <name evidence="2" type="ORF">BBK82_09255</name>
</gene>
<dbReference type="KEGG" id="led:BBK82_09255"/>
<evidence type="ECO:0000313" key="2">
    <source>
        <dbReference type="EMBL" id="ANZ36219.1"/>
    </source>
</evidence>
<dbReference type="AlphaFoldDB" id="A0A1B2HES7"/>
<organism evidence="2 3">
    <name type="scientific">Lentzea guizhouensis</name>
    <dbReference type="NCBI Taxonomy" id="1586287"/>
    <lineage>
        <taxon>Bacteria</taxon>
        <taxon>Bacillati</taxon>
        <taxon>Actinomycetota</taxon>
        <taxon>Actinomycetes</taxon>
        <taxon>Pseudonocardiales</taxon>
        <taxon>Pseudonocardiaceae</taxon>
        <taxon>Lentzea</taxon>
    </lineage>
</organism>
<dbReference type="EMBL" id="CP016793">
    <property type="protein sequence ID" value="ANZ36219.1"/>
    <property type="molecule type" value="Genomic_DNA"/>
</dbReference>
<dbReference type="Proteomes" id="UP000093053">
    <property type="component" value="Chromosome"/>
</dbReference>
<evidence type="ECO:0000256" key="1">
    <source>
        <dbReference type="SAM" id="MobiDB-lite"/>
    </source>
</evidence>
<evidence type="ECO:0000313" key="3">
    <source>
        <dbReference type="Proteomes" id="UP000093053"/>
    </source>
</evidence>
<feature type="region of interest" description="Disordered" evidence="1">
    <location>
        <begin position="1"/>
        <end position="21"/>
    </location>
</feature>
<keyword evidence="3" id="KW-1185">Reference proteome</keyword>
<protein>
    <submittedName>
        <fullName evidence="2">Uncharacterized protein</fullName>
    </submittedName>
</protein>
<dbReference type="STRING" id="1586287.BBK82_09255"/>
<name>A0A1B2HES7_9PSEU</name>
<accession>A0A1B2HES7</accession>
<proteinExistence type="predicted"/>
<sequence>MRSDARPGALGGGAGIRRHGTHRLPAPLTLVLPSSRRITLQSPLPFEPFVLPRAFTSVLPS</sequence>
<reference evidence="2 3" key="1">
    <citation type="submission" date="2016-07" db="EMBL/GenBank/DDBJ databases">
        <title>Complete genome sequence of the Lentzea guizhouensis DHS C013.</title>
        <authorList>
            <person name="Cao C."/>
        </authorList>
    </citation>
    <scope>NUCLEOTIDE SEQUENCE [LARGE SCALE GENOMIC DNA]</scope>
    <source>
        <strain evidence="2 3">DHS C013</strain>
    </source>
</reference>